<protein>
    <submittedName>
        <fullName evidence="2">Putative membrane protein</fullName>
    </submittedName>
</protein>
<proteinExistence type="predicted"/>
<feature type="transmembrane region" description="Helical" evidence="1">
    <location>
        <begin position="20"/>
        <end position="52"/>
    </location>
</feature>
<dbReference type="Pfam" id="PF17319">
    <property type="entry name" value="DUF5362"/>
    <property type="match status" value="1"/>
</dbReference>
<dbReference type="InterPro" id="IPR035287">
    <property type="entry name" value="DUF5362"/>
</dbReference>
<accession>A0A7X0LUB8</accession>
<evidence type="ECO:0000256" key="1">
    <source>
        <dbReference type="SAM" id="Phobius"/>
    </source>
</evidence>
<dbReference type="RefSeq" id="WP_184524206.1">
    <property type="nucleotide sequence ID" value="NZ_JACHGK010000003.1"/>
</dbReference>
<dbReference type="AlphaFoldDB" id="A0A7X0LUB8"/>
<keyword evidence="1" id="KW-0812">Transmembrane</keyword>
<dbReference type="Proteomes" id="UP000531594">
    <property type="component" value="Unassembled WGS sequence"/>
</dbReference>
<keyword evidence="3" id="KW-1185">Reference proteome</keyword>
<organism evidence="2 3">
    <name type="scientific">Bacillus benzoevorans</name>
    <dbReference type="NCBI Taxonomy" id="1456"/>
    <lineage>
        <taxon>Bacteria</taxon>
        <taxon>Bacillati</taxon>
        <taxon>Bacillota</taxon>
        <taxon>Bacilli</taxon>
        <taxon>Bacillales</taxon>
        <taxon>Bacillaceae</taxon>
        <taxon>Bacillus</taxon>
    </lineage>
</organism>
<reference evidence="2 3" key="1">
    <citation type="submission" date="2020-08" db="EMBL/GenBank/DDBJ databases">
        <title>Genomic Encyclopedia of Type Strains, Phase IV (KMG-IV): sequencing the most valuable type-strain genomes for metagenomic binning, comparative biology and taxonomic classification.</title>
        <authorList>
            <person name="Goeker M."/>
        </authorList>
    </citation>
    <scope>NUCLEOTIDE SEQUENCE [LARGE SCALE GENOMIC DNA]</scope>
    <source>
        <strain evidence="2 3">DSM 5391</strain>
    </source>
</reference>
<name>A0A7X0LUB8_9BACI</name>
<feature type="transmembrane region" description="Helical" evidence="1">
    <location>
        <begin position="86"/>
        <end position="109"/>
    </location>
</feature>
<dbReference type="EMBL" id="JACHGK010000003">
    <property type="protein sequence ID" value="MBB6444806.1"/>
    <property type="molecule type" value="Genomic_DNA"/>
</dbReference>
<gene>
    <name evidence="2" type="ORF">HNR53_001415</name>
</gene>
<keyword evidence="1" id="KW-0472">Membrane</keyword>
<comment type="caution">
    <text evidence="2">The sequence shown here is derived from an EMBL/GenBank/DDBJ whole genome shotgun (WGS) entry which is preliminary data.</text>
</comment>
<evidence type="ECO:0000313" key="3">
    <source>
        <dbReference type="Proteomes" id="UP000531594"/>
    </source>
</evidence>
<sequence>MQAHLNSIAKWGKFLGYVYIVVGAIDALFGLFAFIVGALPGVIMIFLGIFLLRAGKEAENLLREYDERPLAELLNNFAKYLKVMGILFIIGIVFAIIMVIFAFTGAFFFGDLLNNMNYM</sequence>
<evidence type="ECO:0000313" key="2">
    <source>
        <dbReference type="EMBL" id="MBB6444806.1"/>
    </source>
</evidence>
<keyword evidence="1" id="KW-1133">Transmembrane helix</keyword>